<dbReference type="EMBL" id="BCMS01000002">
    <property type="protein sequence ID" value="GAQ23193.1"/>
    <property type="molecule type" value="Genomic_DNA"/>
</dbReference>
<dbReference type="InterPro" id="IPR014347">
    <property type="entry name" value="Tautomerase/MIF_sf"/>
</dbReference>
<dbReference type="Pfam" id="PF02962">
    <property type="entry name" value="CHMI"/>
    <property type="match status" value="1"/>
</dbReference>
<reference evidence="2" key="1">
    <citation type="submission" date="2015-11" db="EMBL/GenBank/DDBJ databases">
        <title>Draft Genome Sequence of the Radioresistant Bacterium Deinococcus grandis, Isolated from Freshwater Fish in Japan.</title>
        <authorList>
            <person name="Satoh K."/>
            <person name="Onodera T."/>
            <person name="Omoso K."/>
            <person name="Takeda-Yano K."/>
            <person name="Katayama T."/>
            <person name="Oono Y."/>
            <person name="Narumi I."/>
        </authorList>
    </citation>
    <scope>NUCLEOTIDE SEQUENCE [LARGE SCALE GENOMIC DNA]</scope>
    <source>
        <strain evidence="2">ATCC 43672</strain>
    </source>
</reference>
<dbReference type="OrthoDB" id="9814215at2"/>
<organism evidence="1 2">
    <name type="scientific">Deinococcus grandis</name>
    <dbReference type="NCBI Taxonomy" id="57498"/>
    <lineage>
        <taxon>Bacteria</taxon>
        <taxon>Thermotogati</taxon>
        <taxon>Deinococcota</taxon>
        <taxon>Deinococci</taxon>
        <taxon>Deinococcales</taxon>
        <taxon>Deinococcaceae</taxon>
        <taxon>Deinococcus</taxon>
    </lineage>
</organism>
<dbReference type="GO" id="GO:0008704">
    <property type="term" value="F:5-carboxymethyl-2-hydroxymuconate delta-isomerase activity"/>
    <property type="evidence" value="ECO:0007669"/>
    <property type="project" value="InterPro"/>
</dbReference>
<keyword evidence="1" id="KW-0413">Isomerase</keyword>
<dbReference type="PANTHER" id="PTHR37950:SF1">
    <property type="entry name" value="4-HYDROXYPHENYLACETATE CATABOLISM PROTEIN"/>
    <property type="match status" value="1"/>
</dbReference>
<dbReference type="CDD" id="cd00580">
    <property type="entry name" value="CHMI"/>
    <property type="match status" value="1"/>
</dbReference>
<proteinExistence type="predicted"/>
<name>A0A100HM06_9DEIO</name>
<sequence length="130" mass="14217">MPHLTVEYTDNLTAPRVPELLRALNGVLLARPDVYPPGGIRARAHRLTEYVVAEGAHDDAFVHVTLKIAAGRSEAVQAETGAALFEVLKSHFAADFDSRTLALSLEIAEFSEAGTFKHNNIHARYRRVGA</sequence>
<evidence type="ECO:0000313" key="1">
    <source>
        <dbReference type="EMBL" id="GAQ23193.1"/>
    </source>
</evidence>
<keyword evidence="2" id="KW-1185">Reference proteome</keyword>
<dbReference type="AlphaFoldDB" id="A0A100HM06"/>
<evidence type="ECO:0000313" key="2">
    <source>
        <dbReference type="Proteomes" id="UP000056209"/>
    </source>
</evidence>
<protein>
    <submittedName>
        <fullName evidence="1">5-carboxymethyl-2-hydroxymuconate isomerase, hpaF</fullName>
    </submittedName>
</protein>
<dbReference type="PANTHER" id="PTHR37950">
    <property type="entry name" value="4-HYDROXYPHENYLACETATE CATABOLISM PROTEIN"/>
    <property type="match status" value="1"/>
</dbReference>
<dbReference type="SUPFAM" id="SSF55331">
    <property type="entry name" value="Tautomerase/MIF"/>
    <property type="match status" value="1"/>
</dbReference>
<comment type="caution">
    <text evidence="1">The sequence shown here is derived from an EMBL/GenBank/DDBJ whole genome shotgun (WGS) entry which is preliminary data.</text>
</comment>
<dbReference type="Proteomes" id="UP000056209">
    <property type="component" value="Unassembled WGS sequence"/>
</dbReference>
<dbReference type="Gene3D" id="3.30.429.10">
    <property type="entry name" value="Macrophage Migration Inhibitory Factor"/>
    <property type="match status" value="1"/>
</dbReference>
<dbReference type="RefSeq" id="WP_058978897.1">
    <property type="nucleotide sequence ID" value="NZ_BCMS01000002.1"/>
</dbReference>
<gene>
    <name evidence="1" type="ORF">DEIGR_200048</name>
</gene>
<accession>A0A100HM06</accession>
<dbReference type="InterPro" id="IPR004220">
    <property type="entry name" value="5-COMe_2-OHmuconate_Isoase"/>
</dbReference>